<sequence length="257" mass="28572">MLSNAQEGRQEGSLQPVAPALQSNSATPPRCGPRFARALTYAHQLHHTQVRKGSGIPYLSHLLAVAATALEHGADEDEAIAALLHDSLEDGPRNTGIPRSQIEQQLSDQFGDKVLQIVLGCTDTNSDSSAKEPQEQCSPDGEAETQGDPRTTSRLREQESWWVRKEAYLQHLEQLVREDAHPLASSILLVANADKLHNARSILRDWQQLGDAVWERFSAGKQGSLWYYRRLAEIFMQRPSPLARELQQTVQTLLQAA</sequence>
<evidence type="ECO:0000259" key="2">
    <source>
        <dbReference type="SMART" id="SM00471"/>
    </source>
</evidence>
<evidence type="ECO:0000313" key="3">
    <source>
        <dbReference type="EMBL" id="MCJ2542419.1"/>
    </source>
</evidence>
<feature type="region of interest" description="Disordered" evidence="1">
    <location>
        <begin position="1"/>
        <end position="29"/>
    </location>
</feature>
<dbReference type="PANTHER" id="PTHR46246">
    <property type="entry name" value="GUANOSINE-3',5'-BIS(DIPHOSPHATE) 3'-PYROPHOSPHOHYDROLASE MESH1"/>
    <property type="match status" value="1"/>
</dbReference>
<comment type="caution">
    <text evidence="3">The sequence shown here is derived from an EMBL/GenBank/DDBJ whole genome shotgun (WGS) entry which is preliminary data.</text>
</comment>
<feature type="region of interest" description="Disordered" evidence="1">
    <location>
        <begin position="124"/>
        <end position="156"/>
    </location>
</feature>
<evidence type="ECO:0000256" key="1">
    <source>
        <dbReference type="SAM" id="MobiDB-lite"/>
    </source>
</evidence>
<accession>A0ABT0C9G1</accession>
<dbReference type="InterPro" id="IPR003607">
    <property type="entry name" value="HD/PDEase_dom"/>
</dbReference>
<protein>
    <submittedName>
        <fullName evidence="3">HD domain-containing protein</fullName>
    </submittedName>
</protein>
<gene>
    <name evidence="3" type="ORF">JX360_05780</name>
</gene>
<reference evidence="3" key="1">
    <citation type="submission" date="2021-02" db="EMBL/GenBank/DDBJ databases">
        <title>The CRISPR/cas machinery reduction and long-range gene transfer in the hot spring cyanobacterium Synechococcus.</title>
        <authorList>
            <person name="Dvorak P."/>
            <person name="Jahodarova E."/>
            <person name="Hasler P."/>
            <person name="Poulickova A."/>
        </authorList>
    </citation>
    <scope>NUCLEOTIDE SEQUENCE</scope>
    <source>
        <strain evidence="3">Rupite</strain>
    </source>
</reference>
<feature type="domain" description="HD/PDEase" evidence="2">
    <location>
        <begin position="54"/>
        <end position="208"/>
    </location>
</feature>
<dbReference type="EMBL" id="JAFIRA010000010">
    <property type="protein sequence ID" value="MCJ2542419.1"/>
    <property type="molecule type" value="Genomic_DNA"/>
</dbReference>
<name>A0ABT0C9G1_THEVL</name>
<keyword evidence="4" id="KW-1185">Reference proteome</keyword>
<proteinExistence type="predicted"/>
<dbReference type="InterPro" id="IPR052194">
    <property type="entry name" value="MESH1"/>
</dbReference>
<dbReference type="PANTHER" id="PTHR46246:SF1">
    <property type="entry name" value="GUANOSINE-3',5'-BIS(DIPHOSPHATE) 3'-PYROPHOSPHOHYDROLASE MESH1"/>
    <property type="match status" value="1"/>
</dbReference>
<dbReference type="Pfam" id="PF13328">
    <property type="entry name" value="HD_4"/>
    <property type="match status" value="1"/>
</dbReference>
<dbReference type="Proteomes" id="UP000830835">
    <property type="component" value="Unassembled WGS sequence"/>
</dbReference>
<organism evidence="3 4">
    <name type="scientific">Thermostichus vulcanus str. 'Rupite'</name>
    <dbReference type="NCBI Taxonomy" id="2813851"/>
    <lineage>
        <taxon>Bacteria</taxon>
        <taxon>Bacillati</taxon>
        <taxon>Cyanobacteriota</taxon>
        <taxon>Cyanophyceae</taxon>
        <taxon>Thermostichales</taxon>
        <taxon>Thermostichaceae</taxon>
        <taxon>Thermostichus</taxon>
    </lineage>
</organism>
<dbReference type="RefSeq" id="WP_244349684.1">
    <property type="nucleotide sequence ID" value="NZ_JAFIRA010000010.1"/>
</dbReference>
<dbReference type="SMART" id="SM00471">
    <property type="entry name" value="HDc"/>
    <property type="match status" value="1"/>
</dbReference>
<dbReference type="SUPFAM" id="SSF109604">
    <property type="entry name" value="HD-domain/PDEase-like"/>
    <property type="match status" value="1"/>
</dbReference>
<dbReference type="Gene3D" id="1.10.3210.10">
    <property type="entry name" value="Hypothetical protein af1432"/>
    <property type="match status" value="1"/>
</dbReference>
<evidence type="ECO:0000313" key="4">
    <source>
        <dbReference type="Proteomes" id="UP000830835"/>
    </source>
</evidence>